<keyword evidence="2" id="KW-0472">Membrane</keyword>
<organism evidence="4 5">
    <name type="scientific">Microbacterium paraoxydans</name>
    <dbReference type="NCBI Taxonomy" id="199592"/>
    <lineage>
        <taxon>Bacteria</taxon>
        <taxon>Bacillati</taxon>
        <taxon>Actinomycetota</taxon>
        <taxon>Actinomycetes</taxon>
        <taxon>Micrococcales</taxon>
        <taxon>Microbacteriaceae</taxon>
        <taxon>Microbacterium</taxon>
    </lineage>
</organism>
<feature type="coiled-coil region" evidence="1">
    <location>
        <begin position="251"/>
        <end position="285"/>
    </location>
</feature>
<dbReference type="Pfam" id="PF14257">
    <property type="entry name" value="DUF4349"/>
    <property type="match status" value="1"/>
</dbReference>
<keyword evidence="1" id="KW-0175">Coiled coil</keyword>
<sequence length="362" mass="37265">MNDQTPQQSLPPVSDATVARIEEAVFTEIQGERPPVPPRAEGARRRRRRWLTAGGIAAAFVVGVLVTPPILGAVGGGGSSVSTADGVVGWSTDEAGSAVPDRAVEGATLPGVIGSDAAASAEDGREIVASAQASVQVKDIADAAAAIGDLAVEHGGYVESTEVGKALATDAPAERVPADSGYGWVTVRVPADDLTTVIAALGDTGEVLSSSVTKQDVTATAIDLRARVESTRASVQRLTELMSQSGTVADLIEAEVALTDRQAQLESYEQQLAALEDQVALSSLTVELSRADAPAAADPAGFGDGLRAGWNGLVVSLNALVIAFGFLLPWLAVTAVVVLVVWLVRRGRRRRKAASAAPHAEE</sequence>
<feature type="transmembrane region" description="Helical" evidence="2">
    <location>
        <begin position="320"/>
        <end position="344"/>
    </location>
</feature>
<name>A0A1H1LJT2_9MICO</name>
<protein>
    <recommendedName>
        <fullName evidence="3">DUF4349 domain-containing protein</fullName>
    </recommendedName>
</protein>
<keyword evidence="2" id="KW-0812">Transmembrane</keyword>
<proteinExistence type="predicted"/>
<dbReference type="AlphaFoldDB" id="A0A1H1LJT2"/>
<dbReference type="GeneID" id="36298138"/>
<evidence type="ECO:0000259" key="3">
    <source>
        <dbReference type="Pfam" id="PF14257"/>
    </source>
</evidence>
<dbReference type="Proteomes" id="UP000182126">
    <property type="component" value="Chromosome I"/>
</dbReference>
<accession>A0A1H1LJT2</accession>
<gene>
    <name evidence="4" type="ORF">SAMN04489809_0172</name>
</gene>
<dbReference type="InterPro" id="IPR025645">
    <property type="entry name" value="DUF4349"/>
</dbReference>
<evidence type="ECO:0000256" key="1">
    <source>
        <dbReference type="SAM" id="Coils"/>
    </source>
</evidence>
<dbReference type="eggNOG" id="COG3206">
    <property type="taxonomic scope" value="Bacteria"/>
</dbReference>
<evidence type="ECO:0000256" key="2">
    <source>
        <dbReference type="SAM" id="Phobius"/>
    </source>
</evidence>
<feature type="domain" description="DUF4349" evidence="3">
    <location>
        <begin position="125"/>
        <end position="342"/>
    </location>
</feature>
<dbReference type="RefSeq" id="WP_060922891.1">
    <property type="nucleotide sequence ID" value="NZ_LT629770.1"/>
</dbReference>
<keyword evidence="2" id="KW-1133">Transmembrane helix</keyword>
<evidence type="ECO:0000313" key="4">
    <source>
        <dbReference type="EMBL" id="SDR74768.1"/>
    </source>
</evidence>
<evidence type="ECO:0000313" key="5">
    <source>
        <dbReference type="Proteomes" id="UP000182126"/>
    </source>
</evidence>
<reference evidence="4 5" key="1">
    <citation type="submission" date="2016-10" db="EMBL/GenBank/DDBJ databases">
        <authorList>
            <person name="de Groot N.N."/>
        </authorList>
    </citation>
    <scope>NUCLEOTIDE SEQUENCE [LARGE SCALE GENOMIC DNA]</scope>
    <source>
        <strain evidence="4 5">DSM 15019</strain>
    </source>
</reference>
<feature type="transmembrane region" description="Helical" evidence="2">
    <location>
        <begin position="50"/>
        <end position="71"/>
    </location>
</feature>
<dbReference type="EMBL" id="LT629770">
    <property type="protein sequence ID" value="SDR74768.1"/>
    <property type="molecule type" value="Genomic_DNA"/>
</dbReference>